<evidence type="ECO:0000313" key="3">
    <source>
        <dbReference type="Proteomes" id="UP000239895"/>
    </source>
</evidence>
<evidence type="ECO:0000313" key="2">
    <source>
        <dbReference type="EMBL" id="PRZ05725.1"/>
    </source>
</evidence>
<proteinExistence type="predicted"/>
<keyword evidence="3" id="KW-1185">Reference proteome</keyword>
<comment type="caution">
    <text evidence="2">The sequence shown here is derived from an EMBL/GenBank/DDBJ whole genome shotgun (WGS) entry which is preliminary data.</text>
</comment>
<name>A0ABX5EF31_9MICO</name>
<sequence>MADARTHSASITIAAPPAEVYDLVSDVTRTGEWSPVCTACWWDEADAPQPGASPQVGAHFTGRNETPERTWETRSQVVVADPGREFAWVVGQGFVRWGYMLRALDDGAATELTETWEFTPEGLAAFAQRYGEDADREIEARTRMAHEGIPATLAAVKRVAETA</sequence>
<dbReference type="Proteomes" id="UP000239895">
    <property type="component" value="Unassembled WGS sequence"/>
</dbReference>
<dbReference type="RefSeq" id="WP_106268216.1">
    <property type="nucleotide sequence ID" value="NZ_PVTX01000007.1"/>
</dbReference>
<gene>
    <name evidence="2" type="ORF">BCL65_107213</name>
</gene>
<dbReference type="CDD" id="cd07812">
    <property type="entry name" value="SRPBCC"/>
    <property type="match status" value="1"/>
</dbReference>
<dbReference type="Gene3D" id="3.30.530.20">
    <property type="match status" value="1"/>
</dbReference>
<dbReference type="Pfam" id="PF10604">
    <property type="entry name" value="Polyketide_cyc2"/>
    <property type="match status" value="1"/>
</dbReference>
<dbReference type="SUPFAM" id="SSF55961">
    <property type="entry name" value="Bet v1-like"/>
    <property type="match status" value="1"/>
</dbReference>
<dbReference type="InterPro" id="IPR023393">
    <property type="entry name" value="START-like_dom_sf"/>
</dbReference>
<evidence type="ECO:0000256" key="1">
    <source>
        <dbReference type="SAM" id="MobiDB-lite"/>
    </source>
</evidence>
<accession>A0ABX5EF31</accession>
<reference evidence="2 3" key="1">
    <citation type="submission" date="2018-03" db="EMBL/GenBank/DDBJ databases">
        <title>Comparative analysis of microorganisms from saline springs in Andes Mountain Range, Colombia.</title>
        <authorList>
            <person name="Rubin E."/>
        </authorList>
    </citation>
    <scope>NUCLEOTIDE SEQUENCE [LARGE SCALE GENOMIC DNA]</scope>
    <source>
        <strain evidence="2 3">CG 23</strain>
    </source>
</reference>
<feature type="region of interest" description="Disordered" evidence="1">
    <location>
        <begin position="50"/>
        <end position="69"/>
    </location>
</feature>
<dbReference type="EMBL" id="PVTX01000007">
    <property type="protein sequence ID" value="PRZ05725.1"/>
    <property type="molecule type" value="Genomic_DNA"/>
</dbReference>
<dbReference type="InterPro" id="IPR019587">
    <property type="entry name" value="Polyketide_cyclase/dehydratase"/>
</dbReference>
<protein>
    <submittedName>
        <fullName evidence="2">Polyketide cyclase/dehydrase/lipid transport protein</fullName>
    </submittedName>
</protein>
<organism evidence="2 3">
    <name type="scientific">Isoptericola halotolerans</name>
    <dbReference type="NCBI Taxonomy" id="300560"/>
    <lineage>
        <taxon>Bacteria</taxon>
        <taxon>Bacillati</taxon>
        <taxon>Actinomycetota</taxon>
        <taxon>Actinomycetes</taxon>
        <taxon>Micrococcales</taxon>
        <taxon>Promicromonosporaceae</taxon>
        <taxon>Isoptericola</taxon>
    </lineage>
</organism>